<dbReference type="SUPFAM" id="SSF52821">
    <property type="entry name" value="Rhodanese/Cell cycle control phosphatase"/>
    <property type="match status" value="1"/>
</dbReference>
<accession>A0A645EBY4</accession>
<dbReference type="AlphaFoldDB" id="A0A645EBY4"/>
<proteinExistence type="predicted"/>
<dbReference type="Gene3D" id="3.40.250.10">
    <property type="entry name" value="Rhodanese-like domain"/>
    <property type="match status" value="1"/>
</dbReference>
<dbReference type="InterPro" id="IPR036873">
    <property type="entry name" value="Rhodanese-like_dom_sf"/>
</dbReference>
<evidence type="ECO:0000259" key="2">
    <source>
        <dbReference type="PROSITE" id="PS50206"/>
    </source>
</evidence>
<organism evidence="3">
    <name type="scientific">bioreactor metagenome</name>
    <dbReference type="NCBI Taxonomy" id="1076179"/>
    <lineage>
        <taxon>unclassified sequences</taxon>
        <taxon>metagenomes</taxon>
        <taxon>ecological metagenomes</taxon>
    </lineage>
</organism>
<evidence type="ECO:0000256" key="1">
    <source>
        <dbReference type="ARBA" id="ARBA00022737"/>
    </source>
</evidence>
<feature type="domain" description="Rhodanese" evidence="2">
    <location>
        <begin position="2"/>
        <end position="108"/>
    </location>
</feature>
<dbReference type="InterPro" id="IPR051126">
    <property type="entry name" value="Thiosulfate_sulfurtransferase"/>
</dbReference>
<comment type="caution">
    <text evidence="3">The sequence shown here is derived from an EMBL/GenBank/DDBJ whole genome shotgun (WGS) entry which is preliminary data.</text>
</comment>
<dbReference type="EMBL" id="VSSQ01045119">
    <property type="protein sequence ID" value="MPM98995.1"/>
    <property type="molecule type" value="Genomic_DNA"/>
</dbReference>
<dbReference type="PROSITE" id="PS50206">
    <property type="entry name" value="RHODANESE_3"/>
    <property type="match status" value="1"/>
</dbReference>
<dbReference type="PANTHER" id="PTHR43855">
    <property type="entry name" value="THIOSULFATE SULFURTRANSFERASE"/>
    <property type="match status" value="1"/>
</dbReference>
<dbReference type="GO" id="GO:0004792">
    <property type="term" value="F:thiosulfate-cyanide sulfurtransferase activity"/>
    <property type="evidence" value="ECO:0007669"/>
    <property type="project" value="UniProtKB-EC"/>
</dbReference>
<dbReference type="PANTHER" id="PTHR43855:SF1">
    <property type="entry name" value="THIOSULFATE SULFURTRANSFERASE"/>
    <property type="match status" value="1"/>
</dbReference>
<reference evidence="3" key="1">
    <citation type="submission" date="2019-08" db="EMBL/GenBank/DDBJ databases">
        <authorList>
            <person name="Kucharzyk K."/>
            <person name="Murdoch R.W."/>
            <person name="Higgins S."/>
            <person name="Loffler F."/>
        </authorList>
    </citation>
    <scope>NUCLEOTIDE SEQUENCE</scope>
</reference>
<dbReference type="SMART" id="SM00450">
    <property type="entry name" value="RHOD"/>
    <property type="match status" value="1"/>
</dbReference>
<dbReference type="InterPro" id="IPR001763">
    <property type="entry name" value="Rhodanese-like_dom"/>
</dbReference>
<protein>
    <submittedName>
        <fullName evidence="3">Thiosulfate sulfurtransferase</fullName>
        <ecNumber evidence="3">2.8.1.1</ecNumber>
    </submittedName>
</protein>
<dbReference type="Pfam" id="PF00581">
    <property type="entry name" value="Rhodanese"/>
    <property type="match status" value="1"/>
</dbReference>
<name>A0A645EBY4_9ZZZZ</name>
<keyword evidence="3" id="KW-0808">Transferase</keyword>
<sequence>MLDVRTLAEYQGKIRPFQEKRGGHLPGAIHIEMQNFVQDQYHFKEVEEIVELLQKQCITPDNEIVVYDTAGVRAAFVTMALRYAGFHKSQCYDEGFQAWAGNPELPLDKSE</sequence>
<dbReference type="EC" id="2.8.1.1" evidence="3"/>
<evidence type="ECO:0000313" key="3">
    <source>
        <dbReference type="EMBL" id="MPM98995.1"/>
    </source>
</evidence>
<keyword evidence="1" id="KW-0677">Repeat</keyword>
<gene>
    <name evidence="3" type="ORF">SDC9_146185</name>
</gene>